<feature type="domain" description="Rhodanese" evidence="2">
    <location>
        <begin position="265"/>
        <end position="304"/>
    </location>
</feature>
<organism evidence="3 4">
    <name type="scientific">Phaeodactylibacter xiamenensis</name>
    <dbReference type="NCBI Taxonomy" id="1524460"/>
    <lineage>
        <taxon>Bacteria</taxon>
        <taxon>Pseudomonadati</taxon>
        <taxon>Bacteroidota</taxon>
        <taxon>Saprospiria</taxon>
        <taxon>Saprospirales</taxon>
        <taxon>Haliscomenobacteraceae</taxon>
        <taxon>Phaeodactylibacter</taxon>
    </lineage>
</organism>
<dbReference type="Pfam" id="PF00581">
    <property type="entry name" value="Rhodanese"/>
    <property type="match status" value="2"/>
</dbReference>
<dbReference type="PANTHER" id="PTHR43084:SF1">
    <property type="entry name" value="PERSULFIDE DIOXYGENASE ETHE1, MITOCHONDRIAL"/>
    <property type="match status" value="1"/>
</dbReference>
<dbReference type="InterPro" id="IPR051682">
    <property type="entry name" value="Mito_Persulfide_Diox"/>
</dbReference>
<protein>
    <submittedName>
        <fullName evidence="3">Sulfurtransferase</fullName>
    </submittedName>
</protein>
<dbReference type="OrthoDB" id="9784009at2"/>
<evidence type="ECO:0000259" key="2">
    <source>
        <dbReference type="PROSITE" id="PS50206"/>
    </source>
</evidence>
<dbReference type="GO" id="GO:0070813">
    <property type="term" value="P:hydrogen sulfide metabolic process"/>
    <property type="evidence" value="ECO:0007669"/>
    <property type="project" value="TreeGrafter"/>
</dbReference>
<keyword evidence="1" id="KW-0479">Metal-binding</keyword>
<reference evidence="3 4" key="1">
    <citation type="journal article" date="2014" name="Int. J. Syst. Evol. Microbiol.">
        <title>Phaeodactylibacter xiamenensis gen. nov., sp. nov., a member of the family Saprospiraceae isolated from the marine alga Phaeodactylum tricornutum.</title>
        <authorList>
            <person name="Chen Z.Jr."/>
            <person name="Lei X."/>
            <person name="Lai Q."/>
            <person name="Li Y."/>
            <person name="Zhang B."/>
            <person name="Zhang J."/>
            <person name="Zhang H."/>
            <person name="Yang L."/>
            <person name="Zheng W."/>
            <person name="Tian Y."/>
            <person name="Yu Z."/>
            <person name="Xu H.Jr."/>
            <person name="Zheng T."/>
        </authorList>
    </citation>
    <scope>NUCLEOTIDE SEQUENCE [LARGE SCALE GENOMIC DNA]</scope>
    <source>
        <strain evidence="3 4">KD52</strain>
    </source>
</reference>
<dbReference type="SMART" id="SM00849">
    <property type="entry name" value="Lactamase_B"/>
    <property type="match status" value="1"/>
</dbReference>
<dbReference type="FunFam" id="3.60.15.10:FF:000030">
    <property type="entry name" value="Metallo-beta-lactamase family protein"/>
    <property type="match status" value="1"/>
</dbReference>
<dbReference type="STRING" id="1524460.IX84_00300"/>
<dbReference type="InterPro" id="IPR036873">
    <property type="entry name" value="Rhodanese-like_dom_sf"/>
</dbReference>
<dbReference type="Gene3D" id="3.40.250.10">
    <property type="entry name" value="Rhodanese-like domain"/>
    <property type="match status" value="2"/>
</dbReference>
<dbReference type="Gene3D" id="3.60.15.10">
    <property type="entry name" value="Ribonuclease Z/Hydroxyacylglutathione hydrolase-like"/>
    <property type="match status" value="1"/>
</dbReference>
<gene>
    <name evidence="3" type="ORF">IX84_00300</name>
</gene>
<accession>A0A098SCC4</accession>
<dbReference type="EMBL" id="JPOS01000002">
    <property type="protein sequence ID" value="KGE89801.1"/>
    <property type="molecule type" value="Genomic_DNA"/>
</dbReference>
<keyword evidence="3" id="KW-0808">Transferase</keyword>
<evidence type="ECO:0000313" key="4">
    <source>
        <dbReference type="Proteomes" id="UP000029736"/>
    </source>
</evidence>
<dbReference type="Pfam" id="PF00753">
    <property type="entry name" value="Lactamase_B"/>
    <property type="match status" value="1"/>
</dbReference>
<dbReference type="SUPFAM" id="SSF52821">
    <property type="entry name" value="Rhodanese/Cell cycle control phosphatase"/>
    <property type="match status" value="2"/>
</dbReference>
<dbReference type="InterPro" id="IPR044528">
    <property type="entry name" value="POD-like_MBL-fold"/>
</dbReference>
<dbReference type="SMART" id="SM00450">
    <property type="entry name" value="RHOD"/>
    <property type="match status" value="1"/>
</dbReference>
<name>A0A098SCC4_9BACT</name>
<dbReference type="CDD" id="cd00158">
    <property type="entry name" value="RHOD"/>
    <property type="match status" value="2"/>
</dbReference>
<dbReference type="GO" id="GO:0050313">
    <property type="term" value="F:sulfur dioxygenase activity"/>
    <property type="evidence" value="ECO:0007669"/>
    <property type="project" value="InterPro"/>
</dbReference>
<dbReference type="SUPFAM" id="SSF56281">
    <property type="entry name" value="Metallo-hydrolase/oxidoreductase"/>
    <property type="match status" value="1"/>
</dbReference>
<dbReference type="InterPro" id="IPR001763">
    <property type="entry name" value="Rhodanese-like_dom"/>
</dbReference>
<dbReference type="GO" id="GO:0006749">
    <property type="term" value="P:glutathione metabolic process"/>
    <property type="evidence" value="ECO:0007669"/>
    <property type="project" value="InterPro"/>
</dbReference>
<dbReference type="AlphaFoldDB" id="A0A098SCC4"/>
<dbReference type="GO" id="GO:0046872">
    <property type="term" value="F:metal ion binding"/>
    <property type="evidence" value="ECO:0007669"/>
    <property type="project" value="UniProtKB-KW"/>
</dbReference>
<dbReference type="InterPro" id="IPR036866">
    <property type="entry name" value="RibonucZ/Hydroxyglut_hydro"/>
</dbReference>
<sequence length="445" mass="48829">MHIHQFYDEGLAHASYAIIDSGKMALVDPARDPQPYIAFAKEHGADIVAVFETHPHADFASSHLEFHKMTGAVVYVHPDMGVSYPHVALKDKETVELGKLKIQALHTPGHSPDHHSYLLHDEYGKPHAIFTGDSLFIGDVGRPDLREDAGKFNLTRSELAGKMYETMQSVFKPLPDEVTVYPAHGAGSLCGKNMSDETVSTIGEQRQTNWAFSETDKTAFVEELLSGQPNVPKYFPFSVEENRRGVAAYRSSLEKVARVQREDDLQKDILIVDTRPADQYKAGHLSNSINIPDGGKFETWLGTLLAPGTAFYLVAGSQEGLKTVMEKAAKISYEQFIKGVYLLAEAPANGHIQSADLEKVKSNPGAYTILDVRSRKEHEEEPAFESSINVPLDQLPDKAGQVGNGKPIAVHCAGGYRSAIAASILERAQENEVLDIGDNIKKILG</sequence>
<dbReference type="CDD" id="cd07724">
    <property type="entry name" value="POD-like_MBL-fold"/>
    <property type="match status" value="1"/>
</dbReference>
<dbReference type="RefSeq" id="WP_044215699.1">
    <property type="nucleotide sequence ID" value="NZ_JBKAGJ010000014.1"/>
</dbReference>
<evidence type="ECO:0000313" key="3">
    <source>
        <dbReference type="EMBL" id="KGE89801.1"/>
    </source>
</evidence>
<dbReference type="InterPro" id="IPR001279">
    <property type="entry name" value="Metallo-B-lactamas"/>
</dbReference>
<proteinExistence type="predicted"/>
<keyword evidence="4" id="KW-1185">Reference proteome</keyword>
<evidence type="ECO:0000256" key="1">
    <source>
        <dbReference type="ARBA" id="ARBA00022723"/>
    </source>
</evidence>
<dbReference type="PANTHER" id="PTHR43084">
    <property type="entry name" value="PERSULFIDE DIOXYGENASE ETHE1"/>
    <property type="match status" value="1"/>
</dbReference>
<feature type="domain" description="Rhodanese" evidence="2">
    <location>
        <begin position="363"/>
        <end position="428"/>
    </location>
</feature>
<dbReference type="Proteomes" id="UP000029736">
    <property type="component" value="Unassembled WGS sequence"/>
</dbReference>
<dbReference type="PROSITE" id="PS50206">
    <property type="entry name" value="RHODANESE_3"/>
    <property type="match status" value="2"/>
</dbReference>
<dbReference type="GO" id="GO:0016740">
    <property type="term" value="F:transferase activity"/>
    <property type="evidence" value="ECO:0007669"/>
    <property type="project" value="UniProtKB-KW"/>
</dbReference>
<comment type="caution">
    <text evidence="3">The sequence shown here is derived from an EMBL/GenBank/DDBJ whole genome shotgun (WGS) entry which is preliminary data.</text>
</comment>